<name>A0A3N1UNV0_9BACT</name>
<dbReference type="EMBL" id="RJVA01000013">
    <property type="protein sequence ID" value="ROQ91079.1"/>
    <property type="molecule type" value="Genomic_DNA"/>
</dbReference>
<evidence type="ECO:0000313" key="1">
    <source>
        <dbReference type="EMBL" id="ROQ91079.1"/>
    </source>
</evidence>
<comment type="caution">
    <text evidence="1">The sequence shown here is derived from an EMBL/GenBank/DDBJ whole genome shotgun (WGS) entry which is preliminary data.</text>
</comment>
<organism evidence="1 2">
    <name type="scientific">Desulfosoma caldarium</name>
    <dbReference type="NCBI Taxonomy" id="610254"/>
    <lineage>
        <taxon>Bacteria</taxon>
        <taxon>Pseudomonadati</taxon>
        <taxon>Thermodesulfobacteriota</taxon>
        <taxon>Syntrophobacteria</taxon>
        <taxon>Syntrophobacterales</taxon>
        <taxon>Syntrophobacteraceae</taxon>
        <taxon>Desulfosoma</taxon>
    </lineage>
</organism>
<dbReference type="RefSeq" id="WP_123290802.1">
    <property type="nucleotide sequence ID" value="NZ_RJVA01000013.1"/>
</dbReference>
<reference evidence="1 2" key="1">
    <citation type="submission" date="2018-11" db="EMBL/GenBank/DDBJ databases">
        <title>Genomic Encyclopedia of Type Strains, Phase IV (KMG-IV): sequencing the most valuable type-strain genomes for metagenomic binning, comparative biology and taxonomic classification.</title>
        <authorList>
            <person name="Goeker M."/>
        </authorList>
    </citation>
    <scope>NUCLEOTIDE SEQUENCE [LARGE SCALE GENOMIC DNA]</scope>
    <source>
        <strain evidence="1 2">DSM 22027</strain>
    </source>
</reference>
<dbReference type="AlphaFoldDB" id="A0A3N1UNV0"/>
<protein>
    <submittedName>
        <fullName evidence="1">Uncharacterized protein DUF1573</fullName>
    </submittedName>
</protein>
<sequence>MKPQGWGSHLFSAGNFGGVLVAVFVVLKAATVIAASGPLAADTAKEQNAPRIAIENPTVDAGDVMENGVVSHDFVVRNVGSAPLSIQQVRPG</sequence>
<evidence type="ECO:0000313" key="2">
    <source>
        <dbReference type="Proteomes" id="UP000276223"/>
    </source>
</evidence>
<gene>
    <name evidence="1" type="ORF">EDC27_2356</name>
</gene>
<dbReference type="OrthoDB" id="5422813at2"/>
<dbReference type="Proteomes" id="UP000276223">
    <property type="component" value="Unassembled WGS sequence"/>
</dbReference>
<keyword evidence="2" id="KW-1185">Reference proteome</keyword>
<proteinExistence type="predicted"/>
<accession>A0A3N1UNV0</accession>